<feature type="compositionally biased region" description="Basic and acidic residues" evidence="1">
    <location>
        <begin position="224"/>
        <end position="234"/>
    </location>
</feature>
<dbReference type="Pfam" id="PF11282">
    <property type="entry name" value="DUF3082"/>
    <property type="match status" value="1"/>
</dbReference>
<dbReference type="GO" id="GO:0009535">
    <property type="term" value="C:chloroplast thylakoid membrane"/>
    <property type="evidence" value="ECO:0007669"/>
    <property type="project" value="TreeGrafter"/>
</dbReference>
<feature type="compositionally biased region" description="Polar residues" evidence="1">
    <location>
        <begin position="236"/>
        <end position="263"/>
    </location>
</feature>
<protein>
    <recommendedName>
        <fullName evidence="5">Transmembrane protein</fullName>
    </recommendedName>
</protein>
<keyword evidence="2" id="KW-1133">Transmembrane helix</keyword>
<evidence type="ECO:0000313" key="3">
    <source>
        <dbReference type="EMBL" id="KAB1216565.1"/>
    </source>
</evidence>
<feature type="region of interest" description="Disordered" evidence="1">
    <location>
        <begin position="220"/>
        <end position="263"/>
    </location>
</feature>
<evidence type="ECO:0000256" key="2">
    <source>
        <dbReference type="SAM" id="Phobius"/>
    </source>
</evidence>
<organism evidence="3 4">
    <name type="scientific">Morella rubra</name>
    <name type="common">Chinese bayberry</name>
    <dbReference type="NCBI Taxonomy" id="262757"/>
    <lineage>
        <taxon>Eukaryota</taxon>
        <taxon>Viridiplantae</taxon>
        <taxon>Streptophyta</taxon>
        <taxon>Embryophyta</taxon>
        <taxon>Tracheophyta</taxon>
        <taxon>Spermatophyta</taxon>
        <taxon>Magnoliopsida</taxon>
        <taxon>eudicotyledons</taxon>
        <taxon>Gunneridae</taxon>
        <taxon>Pentapetalae</taxon>
        <taxon>rosids</taxon>
        <taxon>fabids</taxon>
        <taxon>Fagales</taxon>
        <taxon>Myricaceae</taxon>
        <taxon>Morella</taxon>
    </lineage>
</organism>
<proteinExistence type="predicted"/>
<gene>
    <name evidence="3" type="ORF">CJ030_MR4G002195</name>
</gene>
<comment type="caution">
    <text evidence="3">The sequence shown here is derived from an EMBL/GenBank/DDBJ whole genome shotgun (WGS) entry which is preliminary data.</text>
</comment>
<keyword evidence="2" id="KW-0472">Membrane</keyword>
<dbReference type="PANTHER" id="PTHR35733:SF1">
    <property type="entry name" value="OS02G0307800 PROTEIN"/>
    <property type="match status" value="1"/>
</dbReference>
<dbReference type="AlphaFoldDB" id="A0A6A1VV25"/>
<accession>A0A6A1VV25</accession>
<feature type="transmembrane region" description="Helical" evidence="2">
    <location>
        <begin position="90"/>
        <end position="112"/>
    </location>
</feature>
<dbReference type="EMBL" id="RXIC02000022">
    <property type="protein sequence ID" value="KAB1216565.1"/>
    <property type="molecule type" value="Genomic_DNA"/>
</dbReference>
<dbReference type="PANTHER" id="PTHR35733">
    <property type="entry name" value="OS02G0307800 PROTEIN"/>
    <property type="match status" value="1"/>
</dbReference>
<evidence type="ECO:0000256" key="1">
    <source>
        <dbReference type="SAM" id="MobiDB-lite"/>
    </source>
</evidence>
<name>A0A6A1VV25_9ROSI</name>
<dbReference type="OrthoDB" id="5296at2759"/>
<dbReference type="InterPro" id="IPR021434">
    <property type="entry name" value="DUF3082"/>
</dbReference>
<keyword evidence="4" id="KW-1185">Reference proteome</keyword>
<evidence type="ECO:0008006" key="5">
    <source>
        <dbReference type="Google" id="ProtNLM"/>
    </source>
</evidence>
<reference evidence="3 4" key="1">
    <citation type="journal article" date="2019" name="Plant Biotechnol. J.">
        <title>The red bayberry genome and genetic basis of sex determination.</title>
        <authorList>
            <person name="Jia H.M."/>
            <person name="Jia H.J."/>
            <person name="Cai Q.L."/>
            <person name="Wang Y."/>
            <person name="Zhao H.B."/>
            <person name="Yang W.F."/>
            <person name="Wang G.Y."/>
            <person name="Li Y.H."/>
            <person name="Zhan D.L."/>
            <person name="Shen Y.T."/>
            <person name="Niu Q.F."/>
            <person name="Chang L."/>
            <person name="Qiu J."/>
            <person name="Zhao L."/>
            <person name="Xie H.B."/>
            <person name="Fu W.Y."/>
            <person name="Jin J."/>
            <person name="Li X.W."/>
            <person name="Jiao Y."/>
            <person name="Zhou C.C."/>
            <person name="Tu T."/>
            <person name="Chai C.Y."/>
            <person name="Gao J.L."/>
            <person name="Fan L.J."/>
            <person name="van de Weg E."/>
            <person name="Wang J.Y."/>
            <person name="Gao Z.S."/>
        </authorList>
    </citation>
    <scope>NUCLEOTIDE SEQUENCE [LARGE SCALE GENOMIC DNA]</scope>
    <source>
        <tissue evidence="3">Leaves</tissue>
    </source>
</reference>
<evidence type="ECO:0000313" key="4">
    <source>
        <dbReference type="Proteomes" id="UP000516437"/>
    </source>
</evidence>
<keyword evidence="2" id="KW-0812">Transmembrane</keyword>
<sequence>MLQSHSYHFLSPNFPIPLSQLYNAPPFSYPLINFPYRPTALLHVSGLPRVRPETWLAQVPETTSTAAPEEGPIEIPPSTPSIFATTDDPAPIQIATSVLLTGSISIFLFRALRRRARRAKELKFRSSGVKKSLKEEAVDTLKAMGSAPVEANKPPSPLQAFLGGISAGVIALILYKFSTTIEAGLNRQAISDNFSSTMDITLDKNSRQRLTLAINSFMEGSANDDDKSKGDERLGSPNSTGESATDTAEVSSSNGDQSSNDRQ</sequence>
<dbReference type="Proteomes" id="UP000516437">
    <property type="component" value="Chromosome 4"/>
</dbReference>